<sequence>MKKFNNVHLLFIFFLYFSGTTHSLFSPSSKSKTTAHPSATLTSNEDVKTYFFKQTLDHFNHLPKSYTKFKQRYYVNFKYWGGANSSAPILAYLGAESEMEMPDEDFGTDNAASFKALLVYIEHRYYGKSVPFGSKEKAYKNANTLGYLNSEQALADYAAVLIYLKNSLHAQESPVIVMGASYGGKCRIRRIRAMNRYLNVAAADPVAVYPPSSSFYLSPSSLRSVAVVLVAAAMWARSLEALGSCASWLHYHQCQAVMSQPAVSSWFSFGVDPMLWYFSIARVVCLSLVWIPCFGIFRLRGWCACRWCGSHALVFFDCAGGVLVVGVDPMLWYFSIARVVCLSSVWIIAFNPVLAAWFRLKYPHVAVGALASSAPLLYFDNITPQNAYYDVVTRDFKEASETCYKFIRNSWSEIDKVASQRNGLSSLSQRFNTCYPLEQSDELKEFLRIIYIYSAQFDYPLVRNICKAIDGASFGSDVLSRIYGGVVAYHESNKCTVNAYKYTVAADTFNVYEWQRCTEIVMPIGITGNSTMFQPMPFSLKNYAKKCKKDFGVSPRPHWITAYYGGHNMKLVLRRFGSNIIFSNGLRDPYSSGGVLKNLSDSLVALSTVKGTHGMDLMAASESDQDWLTEQRKKEVEIMHGWIKQYYADIDALE</sequence>
<protein>
    <recommendedName>
        <fullName evidence="10">Lysosomal Pro-X carboxypeptidase</fullName>
    </recommendedName>
</protein>
<dbReference type="SUPFAM" id="SSF53474">
    <property type="entry name" value="alpha/beta-Hydrolases"/>
    <property type="match status" value="2"/>
</dbReference>
<evidence type="ECO:0000256" key="5">
    <source>
        <dbReference type="ARBA" id="ARBA00023180"/>
    </source>
</evidence>
<dbReference type="GO" id="GO:0008239">
    <property type="term" value="F:dipeptidyl-peptidase activity"/>
    <property type="evidence" value="ECO:0007669"/>
    <property type="project" value="TreeGrafter"/>
</dbReference>
<organism evidence="8 9">
    <name type="scientific">Pisum sativum</name>
    <name type="common">Garden pea</name>
    <name type="synonym">Lathyrus oleraceus</name>
    <dbReference type="NCBI Taxonomy" id="3888"/>
    <lineage>
        <taxon>Eukaryota</taxon>
        <taxon>Viridiplantae</taxon>
        <taxon>Streptophyta</taxon>
        <taxon>Embryophyta</taxon>
        <taxon>Tracheophyta</taxon>
        <taxon>Spermatophyta</taxon>
        <taxon>Magnoliopsida</taxon>
        <taxon>eudicotyledons</taxon>
        <taxon>Gunneridae</taxon>
        <taxon>Pentapetalae</taxon>
        <taxon>rosids</taxon>
        <taxon>fabids</taxon>
        <taxon>Fabales</taxon>
        <taxon>Fabaceae</taxon>
        <taxon>Papilionoideae</taxon>
        <taxon>50 kb inversion clade</taxon>
        <taxon>NPAAA clade</taxon>
        <taxon>Hologalegina</taxon>
        <taxon>IRL clade</taxon>
        <taxon>Fabeae</taxon>
        <taxon>Lathyrus</taxon>
    </lineage>
</organism>
<dbReference type="InterPro" id="IPR029058">
    <property type="entry name" value="AB_hydrolase_fold"/>
</dbReference>
<evidence type="ECO:0000256" key="1">
    <source>
        <dbReference type="ARBA" id="ARBA00011079"/>
    </source>
</evidence>
<keyword evidence="2" id="KW-0645">Protease</keyword>
<keyword evidence="5" id="KW-0325">Glycoprotein</keyword>
<dbReference type="AlphaFoldDB" id="A0A9D5AH28"/>
<evidence type="ECO:0000313" key="9">
    <source>
        <dbReference type="Proteomes" id="UP001058974"/>
    </source>
</evidence>
<dbReference type="GO" id="GO:0006508">
    <property type="term" value="P:proteolysis"/>
    <property type="evidence" value="ECO:0007669"/>
    <property type="project" value="UniProtKB-KW"/>
</dbReference>
<dbReference type="Proteomes" id="UP001058974">
    <property type="component" value="Chromosome 5"/>
</dbReference>
<feature type="transmembrane region" description="Helical" evidence="6">
    <location>
        <begin position="331"/>
        <end position="350"/>
    </location>
</feature>
<evidence type="ECO:0000256" key="7">
    <source>
        <dbReference type="SAM" id="SignalP"/>
    </source>
</evidence>
<keyword evidence="3 7" id="KW-0732">Signal</keyword>
<dbReference type="EMBL" id="JAMSHJ010000005">
    <property type="protein sequence ID" value="KAI5411562.1"/>
    <property type="molecule type" value="Genomic_DNA"/>
</dbReference>
<feature type="transmembrane region" description="Helical" evidence="6">
    <location>
        <begin position="304"/>
        <end position="325"/>
    </location>
</feature>
<evidence type="ECO:0000256" key="6">
    <source>
        <dbReference type="SAM" id="Phobius"/>
    </source>
</evidence>
<dbReference type="GO" id="GO:0070008">
    <property type="term" value="F:serine-type exopeptidase activity"/>
    <property type="evidence" value="ECO:0007669"/>
    <property type="project" value="InterPro"/>
</dbReference>
<gene>
    <name evidence="8" type="ORF">KIW84_056573</name>
</gene>
<feature type="signal peptide" evidence="7">
    <location>
        <begin position="1"/>
        <end position="23"/>
    </location>
</feature>
<evidence type="ECO:0000256" key="3">
    <source>
        <dbReference type="ARBA" id="ARBA00022729"/>
    </source>
</evidence>
<comment type="similarity">
    <text evidence="1">Belongs to the peptidase S28 family.</text>
</comment>
<dbReference type="PANTHER" id="PTHR11010">
    <property type="entry name" value="PROTEASE S28 PRO-X CARBOXYPEPTIDASE-RELATED"/>
    <property type="match status" value="1"/>
</dbReference>
<evidence type="ECO:0000256" key="4">
    <source>
        <dbReference type="ARBA" id="ARBA00022801"/>
    </source>
</evidence>
<keyword evidence="6" id="KW-1133">Transmembrane helix</keyword>
<dbReference type="InterPro" id="IPR008758">
    <property type="entry name" value="Peptidase_S28"/>
</dbReference>
<keyword evidence="4" id="KW-0378">Hydrolase</keyword>
<feature type="transmembrane region" description="Helical" evidence="6">
    <location>
        <begin position="274"/>
        <end position="297"/>
    </location>
</feature>
<comment type="caution">
    <text evidence="8">The sequence shown here is derived from an EMBL/GenBank/DDBJ whole genome shotgun (WGS) entry which is preliminary data.</text>
</comment>
<evidence type="ECO:0008006" key="10">
    <source>
        <dbReference type="Google" id="ProtNLM"/>
    </source>
</evidence>
<name>A0A9D5AH28_PEA</name>
<keyword evidence="6" id="KW-0472">Membrane</keyword>
<dbReference type="PANTHER" id="PTHR11010:SF96">
    <property type="entry name" value="LYSOSOMAL PRO-X CARBOXYPEPTIDASE-LIKE ISOFORM X1"/>
    <property type="match status" value="1"/>
</dbReference>
<keyword evidence="6" id="KW-0812">Transmembrane</keyword>
<feature type="chain" id="PRO_5038427651" description="Lysosomal Pro-X carboxypeptidase" evidence="7">
    <location>
        <begin position="24"/>
        <end position="654"/>
    </location>
</feature>
<dbReference type="Gramene" id="Psat05G0657300-T1">
    <property type="protein sequence ID" value="KAI5411562.1"/>
    <property type="gene ID" value="KIW84_056573"/>
</dbReference>
<reference evidence="8 9" key="1">
    <citation type="journal article" date="2022" name="Nat. Genet.">
        <title>Improved pea reference genome and pan-genome highlight genomic features and evolutionary characteristics.</title>
        <authorList>
            <person name="Yang T."/>
            <person name="Liu R."/>
            <person name="Luo Y."/>
            <person name="Hu S."/>
            <person name="Wang D."/>
            <person name="Wang C."/>
            <person name="Pandey M.K."/>
            <person name="Ge S."/>
            <person name="Xu Q."/>
            <person name="Li N."/>
            <person name="Li G."/>
            <person name="Huang Y."/>
            <person name="Saxena R.K."/>
            <person name="Ji Y."/>
            <person name="Li M."/>
            <person name="Yan X."/>
            <person name="He Y."/>
            <person name="Liu Y."/>
            <person name="Wang X."/>
            <person name="Xiang C."/>
            <person name="Varshney R.K."/>
            <person name="Ding H."/>
            <person name="Gao S."/>
            <person name="Zong X."/>
        </authorList>
    </citation>
    <scope>NUCLEOTIDE SEQUENCE [LARGE SCALE GENOMIC DNA]</scope>
    <source>
        <strain evidence="8 9">cv. Zhongwan 6</strain>
    </source>
</reference>
<dbReference type="Pfam" id="PF05577">
    <property type="entry name" value="Peptidase_S28"/>
    <property type="match status" value="2"/>
</dbReference>
<dbReference type="Gene3D" id="3.40.50.1820">
    <property type="entry name" value="alpha/beta hydrolase"/>
    <property type="match status" value="2"/>
</dbReference>
<keyword evidence="9" id="KW-1185">Reference proteome</keyword>
<accession>A0A9D5AH28</accession>
<evidence type="ECO:0000313" key="8">
    <source>
        <dbReference type="EMBL" id="KAI5411562.1"/>
    </source>
</evidence>
<evidence type="ECO:0000256" key="2">
    <source>
        <dbReference type="ARBA" id="ARBA00022670"/>
    </source>
</evidence>
<proteinExistence type="inferred from homology"/>